<proteinExistence type="predicted"/>
<reference evidence="2" key="1">
    <citation type="journal article" date="2018" name="DNA Res.">
        <title>Multiple hybrid de novo genome assembly of finger millet, an orphan allotetraploid crop.</title>
        <authorList>
            <person name="Hatakeyama M."/>
            <person name="Aluri S."/>
            <person name="Balachadran M.T."/>
            <person name="Sivarajan S.R."/>
            <person name="Patrignani A."/>
            <person name="Gruter S."/>
            <person name="Poveda L."/>
            <person name="Shimizu-Inatsugi R."/>
            <person name="Baeten J."/>
            <person name="Francoijs K.J."/>
            <person name="Nataraja K.N."/>
            <person name="Reddy Y.A.N."/>
            <person name="Phadnis S."/>
            <person name="Ravikumar R.L."/>
            <person name="Schlapbach R."/>
            <person name="Sreeman S.M."/>
            <person name="Shimizu K.K."/>
        </authorList>
    </citation>
    <scope>NUCLEOTIDE SEQUENCE</scope>
</reference>
<evidence type="ECO:0000256" key="1">
    <source>
        <dbReference type="SAM" id="MobiDB-lite"/>
    </source>
</evidence>
<organism evidence="2 3">
    <name type="scientific">Eleusine coracana subsp. coracana</name>
    <dbReference type="NCBI Taxonomy" id="191504"/>
    <lineage>
        <taxon>Eukaryota</taxon>
        <taxon>Viridiplantae</taxon>
        <taxon>Streptophyta</taxon>
        <taxon>Embryophyta</taxon>
        <taxon>Tracheophyta</taxon>
        <taxon>Spermatophyta</taxon>
        <taxon>Magnoliopsida</taxon>
        <taxon>Liliopsida</taxon>
        <taxon>Poales</taxon>
        <taxon>Poaceae</taxon>
        <taxon>PACMAD clade</taxon>
        <taxon>Chloridoideae</taxon>
        <taxon>Cynodonteae</taxon>
        <taxon>Eleusininae</taxon>
        <taxon>Eleusine</taxon>
    </lineage>
</organism>
<keyword evidence="3" id="KW-1185">Reference proteome</keyword>
<feature type="compositionally biased region" description="Basic residues" evidence="1">
    <location>
        <begin position="17"/>
        <end position="26"/>
    </location>
</feature>
<dbReference type="AlphaFoldDB" id="A0AAV5CN36"/>
<feature type="compositionally biased region" description="Polar residues" evidence="1">
    <location>
        <begin position="30"/>
        <end position="43"/>
    </location>
</feature>
<feature type="region of interest" description="Disordered" evidence="1">
    <location>
        <begin position="1"/>
        <end position="76"/>
    </location>
</feature>
<evidence type="ECO:0000313" key="2">
    <source>
        <dbReference type="EMBL" id="GJM99896.1"/>
    </source>
</evidence>
<evidence type="ECO:0000313" key="3">
    <source>
        <dbReference type="Proteomes" id="UP001054889"/>
    </source>
</evidence>
<name>A0AAV5CN36_ELECO</name>
<reference evidence="2" key="2">
    <citation type="submission" date="2021-12" db="EMBL/GenBank/DDBJ databases">
        <title>Resequencing data analysis of finger millet.</title>
        <authorList>
            <person name="Hatakeyama M."/>
            <person name="Aluri S."/>
            <person name="Balachadran M.T."/>
            <person name="Sivarajan S.R."/>
            <person name="Poveda L."/>
            <person name="Shimizu-Inatsugi R."/>
            <person name="Schlapbach R."/>
            <person name="Sreeman S.M."/>
            <person name="Shimizu K.K."/>
        </authorList>
    </citation>
    <scope>NUCLEOTIDE SEQUENCE</scope>
</reference>
<protein>
    <submittedName>
        <fullName evidence="2">Uncharacterized protein</fullName>
    </submittedName>
</protein>
<dbReference type="EMBL" id="BQKI01000008">
    <property type="protein sequence ID" value="GJM99896.1"/>
    <property type="molecule type" value="Genomic_DNA"/>
</dbReference>
<accession>A0AAV5CN36</accession>
<dbReference type="Proteomes" id="UP001054889">
    <property type="component" value="Unassembled WGS sequence"/>
</dbReference>
<gene>
    <name evidence="2" type="primary">ga17035</name>
    <name evidence="2" type="ORF">PR202_ga17035</name>
</gene>
<comment type="caution">
    <text evidence="2">The sequence shown here is derived from an EMBL/GenBank/DDBJ whole genome shotgun (WGS) entry which is preliminary data.</text>
</comment>
<sequence>MHRGASYKEVLLGQRRPGLHGGRRHPLTADGNTTAKVCRQASSPRCEAKNTDDGWQMVKTKRIRPRAASQSDSVPRLQVQRLPDNMPWLQEQRLQYLRRIKGLCFN</sequence>